<organism evidence="9">
    <name type="scientific">Thermodesulfovibrio aggregans</name>
    <dbReference type="NCBI Taxonomy" id="86166"/>
    <lineage>
        <taxon>Bacteria</taxon>
        <taxon>Pseudomonadati</taxon>
        <taxon>Nitrospirota</taxon>
        <taxon>Thermodesulfovibrionia</taxon>
        <taxon>Thermodesulfovibrionales</taxon>
        <taxon>Thermodesulfovibrionaceae</taxon>
        <taxon>Thermodesulfovibrio</taxon>
    </lineage>
</organism>
<evidence type="ECO:0000256" key="5">
    <source>
        <dbReference type="ARBA" id="ARBA00023285"/>
    </source>
</evidence>
<dbReference type="InterPro" id="IPR011005">
    <property type="entry name" value="Dihydropteroate_synth-like_sf"/>
</dbReference>
<dbReference type="Gene3D" id="3.20.20.20">
    <property type="entry name" value="Dihydropteroate synthase-like"/>
    <property type="match status" value="1"/>
</dbReference>
<dbReference type="PANTHER" id="PTHR36214:SF3">
    <property type="entry name" value="ACETYL-COA DECARBONYLASE_SYNTHASE COMPLEX SUBUNIT GAMMA"/>
    <property type="match status" value="1"/>
</dbReference>
<dbReference type="Pfam" id="PF04060">
    <property type="entry name" value="FeS"/>
    <property type="match status" value="1"/>
</dbReference>
<evidence type="ECO:0000256" key="2">
    <source>
        <dbReference type="ARBA" id="ARBA00022723"/>
    </source>
</evidence>
<dbReference type="InterPro" id="IPR007202">
    <property type="entry name" value="4Fe-4S_dom"/>
</dbReference>
<gene>
    <name evidence="9" type="ORF">ENV75_05540</name>
</gene>
<dbReference type="EMBL" id="DTHO01000060">
    <property type="protein sequence ID" value="HGG99893.1"/>
    <property type="molecule type" value="Genomic_DNA"/>
</dbReference>
<dbReference type="PROSITE" id="PS51656">
    <property type="entry name" value="4FE4S"/>
    <property type="match status" value="1"/>
</dbReference>
<feature type="binding site" evidence="6">
    <location>
        <begin position="369"/>
        <end position="372"/>
    </location>
    <ligand>
        <name>5-methoxybenzimidazolylcob(I)amide</name>
        <dbReference type="ChEBI" id="CHEBI:157765"/>
    </ligand>
</feature>
<dbReference type="InterPro" id="IPR016218">
    <property type="entry name" value="AcylCoA_decarb/synth_gsu"/>
</dbReference>
<keyword evidence="4 7" id="KW-0411">Iron-sulfur</keyword>
<reference evidence="9" key="1">
    <citation type="journal article" date="2020" name="mSystems">
        <title>Genome- and Community-Level Interaction Insights into Carbon Utilization and Element Cycling Functions of Hydrothermarchaeota in Hydrothermal Sediment.</title>
        <authorList>
            <person name="Zhou Z."/>
            <person name="Liu Y."/>
            <person name="Xu W."/>
            <person name="Pan J."/>
            <person name="Luo Z.H."/>
            <person name="Li M."/>
        </authorList>
    </citation>
    <scope>NUCLEOTIDE SEQUENCE [LARGE SCALE GENOMIC DNA]</scope>
    <source>
        <strain evidence="9">SpSt-788</strain>
    </source>
</reference>
<evidence type="ECO:0000256" key="1">
    <source>
        <dbReference type="ARBA" id="ARBA00022485"/>
    </source>
</evidence>
<sequence>MALTGIEIFKLLPKTNCKKCGFPTCLAFAMKVAQGQAQIEDCPEASEEVKAKLKEAATPPIRGFEFGSDKTKIKIGEEKVLFRHEKRFFNPAVLALQINDNDEKIEAVVDNVLNSQIERVGEILKIDAIFLKNSSNSKEIFNKTVERVLNKAPEIPLILGILNPQVASSALEKLKNHRPILCGATEENLVEMVEVVKKYNVPLVVSCKGIENIITLTEFARSKGIQNLLIDTQPANAGELLRDNTIIRRAALKKGFKSLGYPVITFANRQEDFYETVISAVAILKYSSIVVLSSIPRWKNLVLFTLKQNIYSDPQVPMQVKQDIYKVGEPDSNSPVIVTTNFALTYFLVKGEIENSKVPAWLVIMDCDGLSVLTAWAAGKFSASRIAQFIKESGIEERLNHRELIIPGYVAMLKASIEDKLPGWKVIVGTKEASGIPAFLRNYVRSKQ</sequence>
<keyword evidence="5" id="KW-0170">Cobalt</keyword>
<dbReference type="SUPFAM" id="SSF51717">
    <property type="entry name" value="Dihydropteroate synthetase-like"/>
    <property type="match status" value="1"/>
</dbReference>
<dbReference type="NCBIfam" id="NF003195">
    <property type="entry name" value="PRK04165.1"/>
    <property type="match status" value="1"/>
</dbReference>
<accession>A0A7C4AK14</accession>
<evidence type="ECO:0000256" key="6">
    <source>
        <dbReference type="PIRSR" id="PIRSR000376-1"/>
    </source>
</evidence>
<dbReference type="InterPro" id="IPR051069">
    <property type="entry name" value="ACDS_complex_subunit"/>
</dbReference>
<feature type="binding site" evidence="6">
    <location>
        <position position="433"/>
    </location>
    <ligand>
        <name>5-methoxybenzimidazolylcob(I)amide</name>
        <dbReference type="ChEBI" id="CHEBI:157765"/>
    </ligand>
</feature>
<feature type="domain" description="4Fe-4S" evidence="8">
    <location>
        <begin position="1"/>
        <end position="59"/>
    </location>
</feature>
<feature type="binding site" evidence="7">
    <location>
        <position position="20"/>
    </location>
    <ligand>
        <name>[4Fe-4S] cluster</name>
        <dbReference type="ChEBI" id="CHEBI:49883"/>
    </ligand>
</feature>
<dbReference type="GO" id="GO:0051539">
    <property type="term" value="F:4 iron, 4 sulfur cluster binding"/>
    <property type="evidence" value="ECO:0007669"/>
    <property type="project" value="UniProtKB-KW"/>
</dbReference>
<feature type="binding site" evidence="7">
    <location>
        <position position="42"/>
    </location>
    <ligand>
        <name>[4Fe-4S] cluster</name>
        <dbReference type="ChEBI" id="CHEBI:49883"/>
    </ligand>
</feature>
<dbReference type="AlphaFoldDB" id="A0A7C4AK14"/>
<dbReference type="PIRSF" id="PIRSF000376">
    <property type="entry name" value="AcCoA_decarb_gamma"/>
    <property type="match status" value="1"/>
</dbReference>
<feature type="binding site" evidence="7">
    <location>
        <position position="25"/>
    </location>
    <ligand>
        <name>[4Fe-4S] cluster</name>
        <dbReference type="ChEBI" id="CHEBI:49883"/>
    </ligand>
</feature>
<proteinExistence type="predicted"/>
<protein>
    <submittedName>
        <fullName evidence="9">Acetyl-CoA decarbonylase/synthase complex subunit gamma</fullName>
    </submittedName>
</protein>
<dbReference type="Pfam" id="PF03599">
    <property type="entry name" value="CdhD"/>
    <property type="match status" value="1"/>
</dbReference>
<dbReference type="GO" id="GO:0008168">
    <property type="term" value="F:methyltransferase activity"/>
    <property type="evidence" value="ECO:0007669"/>
    <property type="project" value="InterPro"/>
</dbReference>
<feature type="binding site" evidence="6">
    <location>
        <position position="339"/>
    </location>
    <ligand>
        <name>5-methoxybenzimidazolylcob(I)amide</name>
        <dbReference type="ChEBI" id="CHEBI:157765"/>
    </ligand>
</feature>
<dbReference type="PANTHER" id="PTHR36214">
    <property type="match status" value="1"/>
</dbReference>
<evidence type="ECO:0000313" key="9">
    <source>
        <dbReference type="EMBL" id="HGG99893.1"/>
    </source>
</evidence>
<dbReference type="GO" id="GO:0005506">
    <property type="term" value="F:iron ion binding"/>
    <property type="evidence" value="ECO:0007669"/>
    <property type="project" value="InterPro"/>
</dbReference>
<feature type="binding site" evidence="7">
    <location>
        <position position="17"/>
    </location>
    <ligand>
        <name>[4Fe-4S] cluster</name>
        <dbReference type="ChEBI" id="CHEBI:49883"/>
    </ligand>
</feature>
<keyword evidence="1 7" id="KW-0004">4Fe-4S</keyword>
<evidence type="ECO:0000256" key="7">
    <source>
        <dbReference type="PIRSR" id="PIRSR000376-2"/>
    </source>
</evidence>
<evidence type="ECO:0000256" key="4">
    <source>
        <dbReference type="ARBA" id="ARBA00023014"/>
    </source>
</evidence>
<dbReference type="GO" id="GO:0046356">
    <property type="term" value="P:acetyl-CoA catabolic process"/>
    <property type="evidence" value="ECO:0007669"/>
    <property type="project" value="InterPro"/>
</dbReference>
<feature type="binding site" evidence="6">
    <location>
        <position position="345"/>
    </location>
    <ligand>
        <name>5-methoxybenzimidazolylcob(I)amide</name>
        <dbReference type="ChEBI" id="CHEBI:157765"/>
    </ligand>
</feature>
<dbReference type="InterPro" id="IPR016041">
    <property type="entry name" value="Ac-CoA_synth_d_su_TIM-brl"/>
</dbReference>
<comment type="caution">
    <text evidence="9">The sequence shown here is derived from an EMBL/GenBank/DDBJ whole genome shotgun (WGS) entry which is preliminary data.</text>
</comment>
<keyword evidence="3 7" id="KW-0408">Iron</keyword>
<evidence type="ECO:0000259" key="8">
    <source>
        <dbReference type="PROSITE" id="PS51656"/>
    </source>
</evidence>
<dbReference type="Gene3D" id="3.40.50.11600">
    <property type="match status" value="1"/>
</dbReference>
<name>A0A7C4AK14_9BACT</name>
<evidence type="ECO:0000256" key="3">
    <source>
        <dbReference type="ARBA" id="ARBA00023004"/>
    </source>
</evidence>
<keyword evidence="2 7" id="KW-0479">Metal-binding</keyword>